<reference evidence="1 2" key="1">
    <citation type="submission" date="2016-07" db="EMBL/GenBank/DDBJ databases">
        <title>Pervasive Adenine N6-methylation of Active Genes in Fungi.</title>
        <authorList>
            <consortium name="DOE Joint Genome Institute"/>
            <person name="Mondo S.J."/>
            <person name="Dannebaum R.O."/>
            <person name="Kuo R.C."/>
            <person name="Labutti K."/>
            <person name="Haridas S."/>
            <person name="Kuo A."/>
            <person name="Salamov A."/>
            <person name="Ahrendt S.R."/>
            <person name="Lipzen A."/>
            <person name="Sullivan W."/>
            <person name="Andreopoulos W.B."/>
            <person name="Clum A."/>
            <person name="Lindquist E."/>
            <person name="Daum C."/>
            <person name="Ramamoorthy G.K."/>
            <person name="Gryganskyi A."/>
            <person name="Culley D."/>
            <person name="Magnuson J.K."/>
            <person name="James T.Y."/>
            <person name="O'Malley M.A."/>
            <person name="Stajich J.E."/>
            <person name="Spatafora J.W."/>
            <person name="Visel A."/>
            <person name="Grigoriev I.V."/>
        </authorList>
    </citation>
    <scope>NUCLEOTIDE SEQUENCE [LARGE SCALE GENOMIC DNA]</scope>
    <source>
        <strain evidence="1 2">ATCC 12442</strain>
    </source>
</reference>
<proteinExistence type="predicted"/>
<name>A0A1Y1WCV2_9FUNG</name>
<evidence type="ECO:0000313" key="1">
    <source>
        <dbReference type="EMBL" id="ORX71272.1"/>
    </source>
</evidence>
<sequence length="190" mass="21106">MVPKTKRGLVKLLGALSFLVLLPVNRFGHFCTLDYGQSSIRFVHAPSTDDQTKSKAAWDGGVRLQRVSNCLSQGNDLTLVVIDWQPAPEKPGGRPVDEPPTEDCLKIPGLADCGVIVPEFMGYTQRYVVFKNLFEPMYRVVDKINRWRAIVCKATKVEPSAHLNSPLPSTRTLTPSAARSHLSLLNQEIH</sequence>
<dbReference type="AlphaFoldDB" id="A0A1Y1WCV2"/>
<dbReference type="GeneID" id="63803677"/>
<organism evidence="1 2">
    <name type="scientific">Linderina pennispora</name>
    <dbReference type="NCBI Taxonomy" id="61395"/>
    <lineage>
        <taxon>Eukaryota</taxon>
        <taxon>Fungi</taxon>
        <taxon>Fungi incertae sedis</taxon>
        <taxon>Zoopagomycota</taxon>
        <taxon>Kickxellomycotina</taxon>
        <taxon>Kickxellomycetes</taxon>
        <taxon>Kickxellales</taxon>
        <taxon>Kickxellaceae</taxon>
        <taxon>Linderina</taxon>
    </lineage>
</organism>
<dbReference type="OrthoDB" id="5592585at2759"/>
<protein>
    <submittedName>
        <fullName evidence="1">Uncharacterized protein</fullName>
    </submittedName>
</protein>
<gene>
    <name evidence="1" type="ORF">DL89DRAFT_266288</name>
</gene>
<evidence type="ECO:0000313" key="2">
    <source>
        <dbReference type="Proteomes" id="UP000193922"/>
    </source>
</evidence>
<comment type="caution">
    <text evidence="1">The sequence shown here is derived from an EMBL/GenBank/DDBJ whole genome shotgun (WGS) entry which is preliminary data.</text>
</comment>
<dbReference type="Proteomes" id="UP000193922">
    <property type="component" value="Unassembled WGS sequence"/>
</dbReference>
<accession>A0A1Y1WCV2</accession>
<dbReference type="EMBL" id="MCFD01000004">
    <property type="protein sequence ID" value="ORX71272.1"/>
    <property type="molecule type" value="Genomic_DNA"/>
</dbReference>
<keyword evidence="2" id="KW-1185">Reference proteome</keyword>
<dbReference type="RefSeq" id="XP_040744787.1">
    <property type="nucleotide sequence ID" value="XM_040887029.1"/>
</dbReference>